<dbReference type="InterPro" id="IPR036890">
    <property type="entry name" value="HATPase_C_sf"/>
</dbReference>
<evidence type="ECO:0000313" key="5">
    <source>
        <dbReference type="Proteomes" id="UP001499843"/>
    </source>
</evidence>
<feature type="domain" description="wHTH-Hsp90 Na associated" evidence="3">
    <location>
        <begin position="1481"/>
        <end position="1530"/>
    </location>
</feature>
<dbReference type="InterPro" id="IPR029030">
    <property type="entry name" value="Caspase-like_dom_sf"/>
</dbReference>
<reference evidence="4 5" key="1">
    <citation type="journal article" date="2019" name="Int. J. Syst. Evol. Microbiol.">
        <title>The Global Catalogue of Microorganisms (GCM) 10K type strain sequencing project: providing services to taxonomists for standard genome sequencing and annotation.</title>
        <authorList>
            <consortium name="The Broad Institute Genomics Platform"/>
            <consortium name="The Broad Institute Genome Sequencing Center for Infectious Disease"/>
            <person name="Wu L."/>
            <person name="Ma J."/>
        </authorList>
    </citation>
    <scope>NUCLEOTIDE SEQUENCE [LARGE SCALE GENOMIC DNA]</scope>
    <source>
        <strain evidence="4 5">JCM 16114</strain>
    </source>
</reference>
<feature type="domain" description="wHTH-Hsp90 Na associated" evidence="3">
    <location>
        <begin position="1112"/>
        <end position="1158"/>
    </location>
</feature>
<name>A0ABN3CIJ2_9ACTN</name>
<evidence type="ECO:0000313" key="4">
    <source>
        <dbReference type="EMBL" id="GAA2209265.1"/>
    </source>
</evidence>
<accession>A0ABN3CIJ2</accession>
<evidence type="ECO:0000259" key="3">
    <source>
        <dbReference type="Pfam" id="PF24410"/>
    </source>
</evidence>
<dbReference type="RefSeq" id="WP_344478211.1">
    <property type="nucleotide sequence ID" value="NZ_BAAAQX010000011.1"/>
</dbReference>
<dbReference type="InterPro" id="IPR020575">
    <property type="entry name" value="Hsp90_N"/>
</dbReference>
<proteinExistence type="predicted"/>
<comment type="caution">
    <text evidence="4">The sequence shown here is derived from an EMBL/GenBank/DDBJ whole genome shotgun (WGS) entry which is preliminary data.</text>
</comment>
<sequence>MTARHALLIGVPKCDNQDLRNIEGAVRENVRLMQQALEQSGYQVATLGGPDGPEPGVGRIDQTIEEHCKTVPEGGVLLLYFSGHGVTVEGEDYLVPGDASRAGTSAARHLIPLIPDSVRRGKARLVVFFVDACRDRPDEDPVRIELDHGPFVLITGCGPGRQYRYGEEGSLFTQVLAQVLGQRNPARTVLQVFDEVTKKMPGARPPHLFPERSLVRDVEICEGNELALAWRRSVNKAKEKAPQVPDKAWEAVHEVVETCAAHRNSALAELRKSGIEDPWHDQDYPNRILDRVYDLLGDFTDLSPEEVTLLIVAPFLRERLLAEGIHQAAGLHLDDFRRTYDAGPRNDLEITHESYRHVVQRAEGLAARGDEASAHALAMWLVHQWQATRFSLWQGNQTGPVYWEAVTKLKFGPGDVLAERILPLRTFVGGVGAELDGLPPGLGERWRTLTHVLALAGTLAIDVRRLPPVIADHLGTQLELPLSTVLLTAERVQWHRENNSYDLDRRCEHPALHLALQHVAQRGNALLTAAIEDRTLARSLVEKLPGRVTSDELRPAHRDAETLAYKAPVVTFRLAEDKVRDLLMGRQLYDEPSLALRELYQNALDACKWRGVRHAYSGTTDEWTGKIIFRTGEQGGRAYIECVDNGIGMDADILEHVFASAGERFVYQQEFRKEQADWEARTPPLRMVPNSQFGVGVFSYFMLADEMTVVTRRFLRTGVVDPQAYEAHITSSGSVLRITPVEGMRKGGTRVRLYLSGDVDGSVLRALRDVLWVSEYDVDAPEGDVWRAGDLRFQDKAKKCGENLWWVSGKGGLLADGIRTSEDMFGLVVNLRDTRRPQLTVDRKKLRNWDKKWVTAEIDRYLPELEEWEGLTLSWLWQMANQSPEVAEQVFRHLARVDKRIPAGTPWDPNKPVRVGLLGCLPEDERVLLWKGYTRVHWVRVWRAMQWHEATGEMLFRGWDETGPGTSAGHPLVGPVDAALLTRLRILDTGPVVHIEDLIDGLTDQEEGVVDRLRRLRRYAITGLDVSCARDLPPVAGPVKEELGPLLAALLAWSRSGNPPREKASSGFLVRASQELDLPVGEVLRRAAELAPREWVAPDLQLGELAGEVCTSADVVLMSRRLDGRWPWTVDELGPSQVARASQRLDRSLEEVLERCDRLAPFGVRVVGRERYPDAIDNLEREALRHVKEMGRCLTPLELVSIAAKWSLSVLQVYDRLGGLERCRLLKRPDISGLPKDYPLGQDEDEFIDTFLSFYDCGMRYVLPPRAAARRIAGLLGRGSRLSGREQACAGVLAPFATPDEPFTMTDFVYLAATFESGIREAREHLLRTFPGASAEPISGDTISLPPSSHLRSLLSNDYRSQPLQWDLSPGALISAAHDANLTLGAYVRRLRPYLPPGVPLREIRDADLDETRLTEEDTGLLRVHGIEEDTYTSTVDALHLVRTAGKYGRKVTETHHRLLRFAPLGLTLAYPNDACPDDIVHWQDLLALTVHLDGQPPAITGPVTQDHLAKAAWQLEETPAQVRDRLARYARLFALTLPELEGLQ</sequence>
<feature type="domain" description="iHD-CE" evidence="2">
    <location>
        <begin position="230"/>
        <end position="556"/>
    </location>
</feature>
<protein>
    <recommendedName>
        <fullName evidence="6">Caspase domain-containing protein</fullName>
    </recommendedName>
</protein>
<dbReference type="Pfam" id="PF24401">
    <property type="entry name" value="iHD-CE"/>
    <property type="match status" value="1"/>
</dbReference>
<dbReference type="SUPFAM" id="SSF52129">
    <property type="entry name" value="Caspase-like"/>
    <property type="match status" value="1"/>
</dbReference>
<dbReference type="InterPro" id="IPR056506">
    <property type="entry name" value="iHD-CE"/>
</dbReference>
<dbReference type="PANTHER" id="PTHR22576:SF37">
    <property type="entry name" value="MUCOSA-ASSOCIATED LYMPHOID TISSUE LYMPHOMA TRANSLOCATION PROTEIN 1"/>
    <property type="match status" value="1"/>
</dbReference>
<dbReference type="InterPro" id="IPR052039">
    <property type="entry name" value="Caspase-related_regulators"/>
</dbReference>
<dbReference type="Pfam" id="PF24410">
    <property type="entry name" value="wHTH-HSP90_Na-assoc"/>
    <property type="match status" value="2"/>
</dbReference>
<dbReference type="InterPro" id="IPR056507">
    <property type="entry name" value="wHTH-HSP90_Na-assoc"/>
</dbReference>
<dbReference type="PANTHER" id="PTHR22576">
    <property type="entry name" value="MUCOSA ASSOCIATED LYMPHOID TISSUE LYMPHOMA TRANSLOCATION PROTEIN 1/PARACASPASE"/>
    <property type="match status" value="1"/>
</dbReference>
<dbReference type="Gene3D" id="3.40.50.1460">
    <property type="match status" value="1"/>
</dbReference>
<evidence type="ECO:0000259" key="1">
    <source>
        <dbReference type="Pfam" id="PF00656"/>
    </source>
</evidence>
<organism evidence="4 5">
    <name type="scientific">Nonomuraea monospora</name>
    <dbReference type="NCBI Taxonomy" id="568818"/>
    <lineage>
        <taxon>Bacteria</taxon>
        <taxon>Bacillati</taxon>
        <taxon>Actinomycetota</taxon>
        <taxon>Actinomycetes</taxon>
        <taxon>Streptosporangiales</taxon>
        <taxon>Streptosporangiaceae</taxon>
        <taxon>Nonomuraea</taxon>
    </lineage>
</organism>
<gene>
    <name evidence="4" type="ORF">GCM10009850_047230</name>
</gene>
<dbReference type="InterPro" id="IPR011600">
    <property type="entry name" value="Pept_C14_caspase"/>
</dbReference>
<dbReference type="EMBL" id="BAAAQX010000011">
    <property type="protein sequence ID" value="GAA2209265.1"/>
    <property type="molecule type" value="Genomic_DNA"/>
</dbReference>
<evidence type="ECO:0000259" key="2">
    <source>
        <dbReference type="Pfam" id="PF24401"/>
    </source>
</evidence>
<feature type="domain" description="Peptidase C14 caspase" evidence="1">
    <location>
        <begin position="4"/>
        <end position="201"/>
    </location>
</feature>
<dbReference type="PRINTS" id="PR00775">
    <property type="entry name" value="HEATSHOCK90"/>
</dbReference>
<dbReference type="Proteomes" id="UP001499843">
    <property type="component" value="Unassembled WGS sequence"/>
</dbReference>
<dbReference type="Pfam" id="PF00656">
    <property type="entry name" value="Peptidase_C14"/>
    <property type="match status" value="1"/>
</dbReference>
<dbReference type="SUPFAM" id="SSF55874">
    <property type="entry name" value="ATPase domain of HSP90 chaperone/DNA topoisomerase II/histidine kinase"/>
    <property type="match status" value="1"/>
</dbReference>
<evidence type="ECO:0008006" key="6">
    <source>
        <dbReference type="Google" id="ProtNLM"/>
    </source>
</evidence>
<keyword evidence="5" id="KW-1185">Reference proteome</keyword>
<dbReference type="Gene3D" id="3.30.565.10">
    <property type="entry name" value="Histidine kinase-like ATPase, C-terminal domain"/>
    <property type="match status" value="1"/>
</dbReference>